<dbReference type="PROSITE" id="PS50950">
    <property type="entry name" value="ZF_THAP"/>
    <property type="match status" value="1"/>
</dbReference>
<gene>
    <name evidence="8" type="primary">LOC114242370</name>
</gene>
<dbReference type="SMR" id="A0A6J2JLP3"/>
<dbReference type="AlphaFoldDB" id="A0A6J2JLP3"/>
<organism evidence="7 8">
    <name type="scientific">Bombyx mandarina</name>
    <name type="common">Wild silk moth</name>
    <name type="synonym">Wild silkworm</name>
    <dbReference type="NCBI Taxonomy" id="7092"/>
    <lineage>
        <taxon>Eukaryota</taxon>
        <taxon>Metazoa</taxon>
        <taxon>Ecdysozoa</taxon>
        <taxon>Arthropoda</taxon>
        <taxon>Hexapoda</taxon>
        <taxon>Insecta</taxon>
        <taxon>Pterygota</taxon>
        <taxon>Neoptera</taxon>
        <taxon>Endopterygota</taxon>
        <taxon>Lepidoptera</taxon>
        <taxon>Glossata</taxon>
        <taxon>Ditrysia</taxon>
        <taxon>Bombycoidea</taxon>
        <taxon>Bombycidae</taxon>
        <taxon>Bombycinae</taxon>
        <taxon>Bombyx</taxon>
    </lineage>
</organism>
<dbReference type="GO" id="GO:0008270">
    <property type="term" value="F:zinc ion binding"/>
    <property type="evidence" value="ECO:0007669"/>
    <property type="project" value="UniProtKB-KW"/>
</dbReference>
<dbReference type="Gene3D" id="6.20.210.20">
    <property type="entry name" value="THAP domain"/>
    <property type="match status" value="1"/>
</dbReference>
<feature type="domain" description="THAP-type" evidence="6">
    <location>
        <begin position="1"/>
        <end position="88"/>
    </location>
</feature>
<dbReference type="PANTHER" id="PTHR46927">
    <property type="entry name" value="AGAP005574-PA"/>
    <property type="match status" value="1"/>
</dbReference>
<dbReference type="PANTHER" id="PTHR46927:SF3">
    <property type="entry name" value="THAP-TYPE DOMAIN-CONTAINING PROTEIN"/>
    <property type="match status" value="1"/>
</dbReference>
<dbReference type="GeneID" id="114242370"/>
<evidence type="ECO:0000256" key="5">
    <source>
        <dbReference type="PROSITE-ProRule" id="PRU00309"/>
    </source>
</evidence>
<dbReference type="Pfam" id="PF05485">
    <property type="entry name" value="THAP"/>
    <property type="match status" value="1"/>
</dbReference>
<reference evidence="8" key="1">
    <citation type="submission" date="2025-08" db="UniProtKB">
        <authorList>
            <consortium name="RefSeq"/>
        </authorList>
    </citation>
    <scope>IDENTIFICATION</scope>
    <source>
        <tissue evidence="8">Silk gland</tissue>
    </source>
</reference>
<sequence length="207" mass="24203">MPSCVMRYCRSHSRKSNRGSGVSFHRFLKPDQKNRDLWIQFVRNDRREETWYPSDHSCVCSLHFKEEDKYVSDNGRIFLKPNAVPSLNSNPVKPEFVNRDPVTIPNADPNVIHVPESITDPLAESLEPLVEPEVSNAVTSAEFYLRKRLFTEMKAKKHLSNSLKQVRRQNRYLTEKCKTYQQMIETLKQEIEMKYANMTVKPEPADD</sequence>
<evidence type="ECO:0000259" key="6">
    <source>
        <dbReference type="PROSITE" id="PS50950"/>
    </source>
</evidence>
<keyword evidence="4 5" id="KW-0238">DNA-binding</keyword>
<evidence type="ECO:0000256" key="1">
    <source>
        <dbReference type="ARBA" id="ARBA00022723"/>
    </source>
</evidence>
<evidence type="ECO:0000256" key="4">
    <source>
        <dbReference type="ARBA" id="ARBA00023125"/>
    </source>
</evidence>
<dbReference type="SMART" id="SM00980">
    <property type="entry name" value="THAP"/>
    <property type="match status" value="1"/>
</dbReference>
<keyword evidence="7" id="KW-1185">Reference proteome</keyword>
<dbReference type="KEGG" id="bman:114242370"/>
<keyword evidence="2 5" id="KW-0863">Zinc-finger</keyword>
<evidence type="ECO:0000313" key="7">
    <source>
        <dbReference type="Proteomes" id="UP000504629"/>
    </source>
</evidence>
<dbReference type="SUPFAM" id="SSF57716">
    <property type="entry name" value="Glucocorticoid receptor-like (DNA-binding domain)"/>
    <property type="match status" value="1"/>
</dbReference>
<protein>
    <submittedName>
        <fullName evidence="8">Uncharacterized protein LOC114242370</fullName>
    </submittedName>
</protein>
<dbReference type="InterPro" id="IPR052224">
    <property type="entry name" value="THAP_domain_protein"/>
</dbReference>
<proteinExistence type="predicted"/>
<evidence type="ECO:0000256" key="2">
    <source>
        <dbReference type="ARBA" id="ARBA00022771"/>
    </source>
</evidence>
<dbReference type="GO" id="GO:0003677">
    <property type="term" value="F:DNA binding"/>
    <property type="evidence" value="ECO:0007669"/>
    <property type="project" value="UniProtKB-UniRule"/>
</dbReference>
<dbReference type="InterPro" id="IPR006612">
    <property type="entry name" value="THAP_Znf"/>
</dbReference>
<evidence type="ECO:0000256" key="3">
    <source>
        <dbReference type="ARBA" id="ARBA00022833"/>
    </source>
</evidence>
<dbReference type="Proteomes" id="UP000504629">
    <property type="component" value="Unplaced"/>
</dbReference>
<dbReference type="OrthoDB" id="7312725at2759"/>
<accession>A0A6J2JLP3</accession>
<evidence type="ECO:0000313" key="8">
    <source>
        <dbReference type="RefSeq" id="XP_028029299.1"/>
    </source>
</evidence>
<name>A0A6J2JLP3_BOMMA</name>
<dbReference type="RefSeq" id="XP_028029299.1">
    <property type="nucleotide sequence ID" value="XM_028173498.1"/>
</dbReference>
<dbReference type="InterPro" id="IPR038441">
    <property type="entry name" value="THAP_Znf_sf"/>
</dbReference>
<keyword evidence="3" id="KW-0862">Zinc</keyword>
<keyword evidence="1" id="KW-0479">Metal-binding</keyword>